<dbReference type="OrthoDB" id="9447948at2759"/>
<feature type="compositionally biased region" description="Basic and acidic residues" evidence="1">
    <location>
        <begin position="156"/>
        <end position="166"/>
    </location>
</feature>
<gene>
    <name evidence="3" type="primary">LOC112064686</name>
</gene>
<sequence length="270" mass="31088">MIWVQERGDTEKESVREMGQHDGLELELSSFAQPWPQMTPSFKDCLGSLFLMNGKTCTMLFSLFPLEETLKGYEWEDYKPKRNVEIRFQESRAKFWKTQEDAPQPESYWRSQPGVRQQEKMPLPQDISPASPLHATLFLLVTMELITDSESSLDSKAQDEMEKAESPAEPPALEECSKPKTSEWLVALDSGFRCMGCCWVFSSLEVLQEHVEHGVNDSFSCHAFCLALAWLKSKGNRKGKKKRRKKKKIKMMTSRCHKEEDFGMKPSSCK</sequence>
<evidence type="ECO:0000256" key="1">
    <source>
        <dbReference type="SAM" id="MobiDB-lite"/>
    </source>
</evidence>
<evidence type="ECO:0000313" key="3">
    <source>
        <dbReference type="RefSeq" id="XP_023978540.1"/>
    </source>
</evidence>
<feature type="region of interest" description="Disordered" evidence="1">
    <location>
        <begin position="151"/>
        <end position="176"/>
    </location>
</feature>
<organism evidence="2 3">
    <name type="scientific">Physeter macrocephalus</name>
    <name type="common">Sperm whale</name>
    <name type="synonym">Physeter catodon</name>
    <dbReference type="NCBI Taxonomy" id="9755"/>
    <lineage>
        <taxon>Eukaryota</taxon>
        <taxon>Metazoa</taxon>
        <taxon>Chordata</taxon>
        <taxon>Craniata</taxon>
        <taxon>Vertebrata</taxon>
        <taxon>Euteleostomi</taxon>
        <taxon>Mammalia</taxon>
        <taxon>Eutheria</taxon>
        <taxon>Laurasiatheria</taxon>
        <taxon>Artiodactyla</taxon>
        <taxon>Whippomorpha</taxon>
        <taxon>Cetacea</taxon>
        <taxon>Odontoceti</taxon>
        <taxon>Physeteridae</taxon>
        <taxon>Physeter</taxon>
    </lineage>
</organism>
<dbReference type="AlphaFoldDB" id="A0A2Y9SQ79"/>
<dbReference type="GeneID" id="112064686"/>
<dbReference type="Pfam" id="PF17734">
    <property type="entry name" value="Spt46"/>
    <property type="match status" value="1"/>
</dbReference>
<dbReference type="RefSeq" id="XP_023978540.1">
    <property type="nucleotide sequence ID" value="XM_024122772.1"/>
</dbReference>
<proteinExistence type="predicted"/>
<feature type="region of interest" description="Disordered" evidence="1">
    <location>
        <begin position="236"/>
        <end position="270"/>
    </location>
</feature>
<feature type="compositionally biased region" description="Basic residues" evidence="1">
    <location>
        <begin position="236"/>
        <end position="250"/>
    </location>
</feature>
<dbReference type="GO" id="GO:0009566">
    <property type="term" value="P:fertilization"/>
    <property type="evidence" value="ECO:0007669"/>
    <property type="project" value="TreeGrafter"/>
</dbReference>
<accession>A0A2Y9SQ79</accession>
<name>A0A2Y9SQ79_PHYMC</name>
<dbReference type="KEGG" id="pcad:112064686"/>
<dbReference type="PANTHER" id="PTHR33517:SF5">
    <property type="entry name" value="FAMILY WITH SEQUENCE SIMILARITY 170 MEMBER A"/>
    <property type="match status" value="1"/>
</dbReference>
<protein>
    <submittedName>
        <fullName evidence="3">Protein FAM170A-like</fullName>
    </submittedName>
</protein>
<dbReference type="InParanoid" id="A0A2Y9SQ79"/>
<dbReference type="InterPro" id="IPR040879">
    <property type="entry name" value="Spt46-like"/>
</dbReference>
<dbReference type="Proteomes" id="UP000248484">
    <property type="component" value="Chromosome 8"/>
</dbReference>
<keyword evidence="2" id="KW-1185">Reference proteome</keyword>
<dbReference type="PANTHER" id="PTHR33517">
    <property type="entry name" value="PROTEIN FAM170B-RELATED"/>
    <property type="match status" value="1"/>
</dbReference>
<reference evidence="3" key="1">
    <citation type="submission" date="2025-08" db="UniProtKB">
        <authorList>
            <consortium name="RefSeq"/>
        </authorList>
    </citation>
    <scope>IDENTIFICATION</scope>
    <source>
        <tissue evidence="3">Muscle</tissue>
    </source>
</reference>
<dbReference type="GO" id="GO:0005634">
    <property type="term" value="C:nucleus"/>
    <property type="evidence" value="ECO:0007669"/>
    <property type="project" value="TreeGrafter"/>
</dbReference>
<evidence type="ECO:0000313" key="2">
    <source>
        <dbReference type="Proteomes" id="UP000248484"/>
    </source>
</evidence>